<dbReference type="AlphaFoldDB" id="A0A367XKG7"/>
<gene>
    <name evidence="1" type="ORF">TH25_02175</name>
</gene>
<reference evidence="1 2" key="1">
    <citation type="submission" date="2014-07" db="EMBL/GenBank/DDBJ databases">
        <title>Draft genome sequence of Thalassospira profundimaris S25-3-2.</title>
        <authorList>
            <person name="Lai Q."/>
            <person name="Shao Z."/>
        </authorList>
    </citation>
    <scope>NUCLEOTIDE SEQUENCE [LARGE SCALE GENOMIC DNA]</scope>
    <source>
        <strain evidence="1 2">S25-3-2</strain>
    </source>
</reference>
<accession>A0A367XKG7</accession>
<dbReference type="RefSeq" id="WP_114086740.1">
    <property type="nucleotide sequence ID" value="NZ_JPWH01000001.1"/>
</dbReference>
<evidence type="ECO:0000313" key="1">
    <source>
        <dbReference type="EMBL" id="RCK54153.1"/>
    </source>
</evidence>
<sequence length="210" mass="24795">MDMDTITIPPNLYDYFNDSVITSAVNHILGMKGSRVPHNIDWIDLKDFYRANLYCQQIQCEFAEFMFDLWESIWRAHIKEILPDRFLVELSLSENQEVLCNYTQSKLWAYSDFRKKFRVRNAKDISITLAVSAQSITEIQAGIIIERRNKNVTHELLLSKEDWPEENIEDGVYWSITNTTHTEEQKEINIDKIKEITQNALEKFEILINK</sequence>
<comment type="caution">
    <text evidence="1">The sequence shown here is derived from an EMBL/GenBank/DDBJ whole genome shotgun (WGS) entry which is preliminary data.</text>
</comment>
<dbReference type="OrthoDB" id="9877054at2"/>
<dbReference type="EMBL" id="JPWH01000001">
    <property type="protein sequence ID" value="RCK54153.1"/>
    <property type="molecule type" value="Genomic_DNA"/>
</dbReference>
<protein>
    <submittedName>
        <fullName evidence="1">Uncharacterized protein</fullName>
    </submittedName>
</protein>
<proteinExistence type="predicted"/>
<name>A0A367XKG7_9PROT</name>
<evidence type="ECO:0000313" key="2">
    <source>
        <dbReference type="Proteomes" id="UP000252517"/>
    </source>
</evidence>
<dbReference type="Proteomes" id="UP000252517">
    <property type="component" value="Unassembled WGS sequence"/>
</dbReference>
<organism evidence="1 2">
    <name type="scientific">Thalassospira profundimaris</name>
    <dbReference type="NCBI Taxonomy" id="502049"/>
    <lineage>
        <taxon>Bacteria</taxon>
        <taxon>Pseudomonadati</taxon>
        <taxon>Pseudomonadota</taxon>
        <taxon>Alphaproteobacteria</taxon>
        <taxon>Rhodospirillales</taxon>
        <taxon>Thalassospiraceae</taxon>
        <taxon>Thalassospira</taxon>
    </lineage>
</organism>